<dbReference type="AlphaFoldDB" id="A0A832UUX3"/>
<reference evidence="2 3" key="1">
    <citation type="journal article" name="Nat. Commun.">
        <title>Undinarchaeota illuminate DPANN phylogeny and the impact of gene transfer on archaeal evolution.</title>
        <authorList>
            <person name="Dombrowski N."/>
            <person name="Williams T.A."/>
            <person name="Sun J."/>
            <person name="Woodcroft B.J."/>
            <person name="Lee J.H."/>
            <person name="Minh B.Q."/>
            <person name="Rinke C."/>
            <person name="Spang A."/>
        </authorList>
    </citation>
    <scope>NUCLEOTIDE SEQUENCE [LARGE SCALE GENOMIC DNA]</scope>
    <source>
        <strain evidence="2">MAG_bin1129</strain>
    </source>
</reference>
<accession>A0A832UUX3</accession>
<name>A0A832UUX3_9ARCH</name>
<evidence type="ECO:0000256" key="1">
    <source>
        <dbReference type="SAM" id="Phobius"/>
    </source>
</evidence>
<keyword evidence="3" id="KW-1185">Reference proteome</keyword>
<keyword evidence="1" id="KW-1133">Transmembrane helix</keyword>
<comment type="caution">
    <text evidence="2">The sequence shown here is derived from an EMBL/GenBank/DDBJ whole genome shotgun (WGS) entry which is preliminary data.</text>
</comment>
<protein>
    <submittedName>
        <fullName evidence="2">Uncharacterized protein</fullName>
    </submittedName>
</protein>
<evidence type="ECO:0000313" key="2">
    <source>
        <dbReference type="EMBL" id="HIK00145.1"/>
    </source>
</evidence>
<gene>
    <name evidence="2" type="ORF">H1016_01235</name>
</gene>
<organism evidence="2 3">
    <name type="scientific">Candidatus Naiadarchaeum limnaeum</name>
    <dbReference type="NCBI Taxonomy" id="2756139"/>
    <lineage>
        <taxon>Archaea</taxon>
        <taxon>Candidatus Undinarchaeota</taxon>
        <taxon>Candidatus Undinarchaeia</taxon>
        <taxon>Candidatus Naiadarchaeales</taxon>
        <taxon>Candidatus Naiadarchaeaceae</taxon>
        <taxon>Candidatus Naiadarchaeum</taxon>
    </lineage>
</organism>
<dbReference type="Proteomes" id="UP000646946">
    <property type="component" value="Unassembled WGS sequence"/>
</dbReference>
<proteinExistence type="predicted"/>
<dbReference type="EMBL" id="DVAB01000011">
    <property type="protein sequence ID" value="HIK00145.1"/>
    <property type="molecule type" value="Genomic_DNA"/>
</dbReference>
<evidence type="ECO:0000313" key="3">
    <source>
        <dbReference type="Proteomes" id="UP000646946"/>
    </source>
</evidence>
<keyword evidence="1" id="KW-0472">Membrane</keyword>
<keyword evidence="1" id="KW-0812">Transmembrane</keyword>
<feature type="transmembrane region" description="Helical" evidence="1">
    <location>
        <begin position="12"/>
        <end position="29"/>
    </location>
</feature>
<sequence>MLNARGEAKGFFIAIGTAIIVVLVLFTFLKGGPFGISGFLIFQQISQSDFDSGTYNNTNYNAGGYVQLSSGASQGTYISKVFDGSTQVVWNNISWGEGLPYQE</sequence>
<feature type="non-terminal residue" evidence="2">
    <location>
        <position position="103"/>
    </location>
</feature>